<reference evidence="3 4" key="1">
    <citation type="submission" date="2015-01" db="EMBL/GenBank/DDBJ databases">
        <title>The Genome Sequence of Fonsecaea pedrosoi CBS 271.37.</title>
        <authorList>
            <consortium name="The Broad Institute Genomics Platform"/>
            <person name="Cuomo C."/>
            <person name="de Hoog S."/>
            <person name="Gorbushina A."/>
            <person name="Stielow B."/>
            <person name="Teixiera M."/>
            <person name="Abouelleil A."/>
            <person name="Chapman S.B."/>
            <person name="Priest M."/>
            <person name="Young S.K."/>
            <person name="Wortman J."/>
            <person name="Nusbaum C."/>
            <person name="Birren B."/>
        </authorList>
    </citation>
    <scope>NUCLEOTIDE SEQUENCE [LARGE SCALE GENOMIC DNA]</scope>
    <source>
        <strain evidence="3 4">CBS 271.37</strain>
    </source>
</reference>
<dbReference type="Proteomes" id="UP000053029">
    <property type="component" value="Unassembled WGS sequence"/>
</dbReference>
<feature type="compositionally biased region" description="Polar residues" evidence="1">
    <location>
        <begin position="7"/>
        <end position="21"/>
    </location>
</feature>
<gene>
    <name evidence="3" type="ORF">Z517_07709</name>
</gene>
<accession>A0A0D2DJP4</accession>
<dbReference type="RefSeq" id="XP_013281684.1">
    <property type="nucleotide sequence ID" value="XM_013426230.1"/>
</dbReference>
<dbReference type="OrthoDB" id="5420013at2759"/>
<dbReference type="GeneID" id="25307199"/>
<keyword evidence="2" id="KW-0472">Membrane</keyword>
<dbReference type="VEuPathDB" id="FungiDB:Z517_07709"/>
<feature type="region of interest" description="Disordered" evidence="1">
    <location>
        <begin position="1"/>
        <end position="84"/>
    </location>
</feature>
<dbReference type="AlphaFoldDB" id="A0A0D2DJP4"/>
<dbReference type="EMBL" id="KN846973">
    <property type="protein sequence ID" value="KIW77876.1"/>
    <property type="molecule type" value="Genomic_DNA"/>
</dbReference>
<feature type="transmembrane region" description="Helical" evidence="2">
    <location>
        <begin position="400"/>
        <end position="419"/>
    </location>
</feature>
<protein>
    <submittedName>
        <fullName evidence="3">Uncharacterized protein</fullName>
    </submittedName>
</protein>
<evidence type="ECO:0000313" key="3">
    <source>
        <dbReference type="EMBL" id="KIW77876.1"/>
    </source>
</evidence>
<dbReference type="HOGENOM" id="CLU_652118_0_0_1"/>
<evidence type="ECO:0000256" key="2">
    <source>
        <dbReference type="SAM" id="Phobius"/>
    </source>
</evidence>
<keyword evidence="2" id="KW-1133">Transmembrane helix</keyword>
<evidence type="ECO:0000256" key="1">
    <source>
        <dbReference type="SAM" id="MobiDB-lite"/>
    </source>
</evidence>
<feature type="transmembrane region" description="Helical" evidence="2">
    <location>
        <begin position="367"/>
        <end position="388"/>
    </location>
</feature>
<evidence type="ECO:0000313" key="4">
    <source>
        <dbReference type="Proteomes" id="UP000053029"/>
    </source>
</evidence>
<organism evidence="3 4">
    <name type="scientific">Fonsecaea pedrosoi CBS 271.37</name>
    <dbReference type="NCBI Taxonomy" id="1442368"/>
    <lineage>
        <taxon>Eukaryota</taxon>
        <taxon>Fungi</taxon>
        <taxon>Dikarya</taxon>
        <taxon>Ascomycota</taxon>
        <taxon>Pezizomycotina</taxon>
        <taxon>Eurotiomycetes</taxon>
        <taxon>Chaetothyriomycetidae</taxon>
        <taxon>Chaetothyriales</taxon>
        <taxon>Herpotrichiellaceae</taxon>
        <taxon>Fonsecaea</taxon>
    </lineage>
</organism>
<feature type="compositionally biased region" description="Acidic residues" evidence="1">
    <location>
        <begin position="192"/>
        <end position="202"/>
    </location>
</feature>
<name>A0A0D2DJP4_9EURO</name>
<proteinExistence type="predicted"/>
<sequence>MEDSSGIPRSQQNEQPEGSNTAAAAAAAPATVRFAPSNEEPDEPGSLSEPPLIQDLKGTSEYLGSTLSPQTSKSSRSIKLEPPPVVMRPPKVKYEGFSSTALSWFAWNRNEEKDLPDCARSMRRSYSYRSTFRLFGFSLTSAVSYKTSATGIDAAMHNVRVGWGKSETSWVRDRLPQARQRFGLSGNRQPESPDEEAQDAADQEDRSSTTAAVEGQNPKREPRQTIPRIAHPWHLDYYYIVVGIMGDEIAPKETLRRVMEIDGLFQQIRKAHRYLRNPIRRALSLKEVSGFGIYQCDPRKGYHREAELDSETESALAELWRNYNTHKLDYEGRWLLWIHQHFNNGSKNPELGTLTLELRLRWSVVKVVFWGVVPILLSLAIGFSYMYSDHGEVDDVAVAEAAWVIATYIITTSACKLFLSQQTPCLGKGERKRLIVE</sequence>
<keyword evidence="2" id="KW-0812">Transmembrane</keyword>
<feature type="compositionally biased region" description="Polar residues" evidence="1">
    <location>
        <begin position="62"/>
        <end position="77"/>
    </location>
</feature>
<feature type="region of interest" description="Disordered" evidence="1">
    <location>
        <begin position="182"/>
        <end position="226"/>
    </location>
</feature>
<keyword evidence="4" id="KW-1185">Reference proteome</keyword>